<dbReference type="EMBL" id="BHZD01000001">
    <property type="protein sequence ID" value="GCD40442.1"/>
    <property type="molecule type" value="Genomic_DNA"/>
</dbReference>
<dbReference type="PROSITE" id="PS51168">
    <property type="entry name" value="CHORISMATE_MUT_2"/>
    <property type="match status" value="1"/>
</dbReference>
<dbReference type="InterPro" id="IPR036263">
    <property type="entry name" value="Chorismate_II_sf"/>
</dbReference>
<accession>A0A401VTR6</accession>
<protein>
    <submittedName>
        <fullName evidence="2">Chorismate mutase</fullName>
    </submittedName>
</protein>
<dbReference type="RefSeq" id="WP_125050713.1">
    <property type="nucleotide sequence ID" value="NZ_BHZD01000001.1"/>
</dbReference>
<evidence type="ECO:0000259" key="1">
    <source>
        <dbReference type="PROSITE" id="PS51168"/>
    </source>
</evidence>
<evidence type="ECO:0000313" key="3">
    <source>
        <dbReference type="Proteomes" id="UP000286746"/>
    </source>
</evidence>
<feature type="domain" description="Chorismate mutase" evidence="1">
    <location>
        <begin position="17"/>
        <end position="105"/>
    </location>
</feature>
<keyword evidence="3" id="KW-1185">Reference proteome</keyword>
<name>A0A401VTR6_STREY</name>
<reference evidence="2 3" key="1">
    <citation type="submission" date="2018-11" db="EMBL/GenBank/DDBJ databases">
        <title>Whole genome sequence of Streptomyces paromomycinus NBRC 15454(T).</title>
        <authorList>
            <person name="Komaki H."/>
            <person name="Tamura T."/>
        </authorList>
    </citation>
    <scope>NUCLEOTIDE SEQUENCE [LARGE SCALE GENOMIC DNA]</scope>
    <source>
        <strain evidence="2 3">NBRC 15454</strain>
    </source>
</reference>
<proteinExistence type="predicted"/>
<dbReference type="SUPFAM" id="SSF48600">
    <property type="entry name" value="Chorismate mutase II"/>
    <property type="match status" value="1"/>
</dbReference>
<dbReference type="AlphaFoldDB" id="A0A401VTR6"/>
<dbReference type="GO" id="GO:0004106">
    <property type="term" value="F:chorismate mutase activity"/>
    <property type="evidence" value="ECO:0007669"/>
    <property type="project" value="InterPro"/>
</dbReference>
<dbReference type="GO" id="GO:0046417">
    <property type="term" value="P:chorismate metabolic process"/>
    <property type="evidence" value="ECO:0007669"/>
    <property type="project" value="InterPro"/>
</dbReference>
<dbReference type="SMART" id="SM00830">
    <property type="entry name" value="CM_2"/>
    <property type="match status" value="1"/>
</dbReference>
<dbReference type="Proteomes" id="UP000286746">
    <property type="component" value="Unassembled WGS sequence"/>
</dbReference>
<dbReference type="NCBIfam" id="NF005894">
    <property type="entry name" value="PRK07857.1"/>
    <property type="match status" value="1"/>
</dbReference>
<organism evidence="2 3">
    <name type="scientific">Streptomyces paromomycinus</name>
    <name type="common">Streptomyces rimosus subsp. paromomycinus</name>
    <dbReference type="NCBI Taxonomy" id="92743"/>
    <lineage>
        <taxon>Bacteria</taxon>
        <taxon>Bacillati</taxon>
        <taxon>Actinomycetota</taxon>
        <taxon>Actinomycetes</taxon>
        <taxon>Kitasatosporales</taxon>
        <taxon>Streptomycetaceae</taxon>
        <taxon>Streptomyces</taxon>
    </lineage>
</organism>
<comment type="caution">
    <text evidence="2">The sequence shown here is derived from an EMBL/GenBank/DDBJ whole genome shotgun (WGS) entry which is preliminary data.</text>
</comment>
<dbReference type="Gene3D" id="1.20.59.10">
    <property type="entry name" value="Chorismate mutase"/>
    <property type="match status" value="1"/>
</dbReference>
<dbReference type="Pfam" id="PF01817">
    <property type="entry name" value="CM_2"/>
    <property type="match status" value="1"/>
</dbReference>
<evidence type="ECO:0000313" key="2">
    <source>
        <dbReference type="EMBL" id="GCD40442.1"/>
    </source>
</evidence>
<dbReference type="InterPro" id="IPR002701">
    <property type="entry name" value="CM_II_prokaryot"/>
</dbReference>
<dbReference type="InterPro" id="IPR036979">
    <property type="entry name" value="CM_dom_sf"/>
</dbReference>
<sequence>MSGHTFRTASAADGDQLSNEARIAMLRSRIDDLDVAVADLLSERAQLSGAVQQTRLADRAARLDTGREHRVRRRYTSVLGPRGADIAEAVLTLCRGSLGRDRKEG</sequence>
<gene>
    <name evidence="2" type="ORF">GKJPGBOP_00091</name>
</gene>